<accession>A0A662D646</accession>
<proteinExistence type="predicted"/>
<gene>
    <name evidence="2" type="ORF">DRI96_06510</name>
</gene>
<evidence type="ECO:0000313" key="3">
    <source>
        <dbReference type="Proteomes" id="UP000267654"/>
    </source>
</evidence>
<dbReference type="InterPro" id="IPR052944">
    <property type="entry name" value="Sporulation_related"/>
</dbReference>
<dbReference type="PANTHER" id="PTHR37507">
    <property type="entry name" value="SPORULATION PROTEIN YDCC"/>
    <property type="match status" value="1"/>
</dbReference>
<reference evidence="2 3" key="1">
    <citation type="submission" date="2018-06" db="EMBL/GenBank/DDBJ databases">
        <title>Extensive metabolic versatility and redundancy in microbially diverse, dynamic hydrothermal sediments.</title>
        <authorList>
            <person name="Dombrowski N."/>
            <person name="Teske A."/>
            <person name="Baker B.J."/>
        </authorList>
    </citation>
    <scope>NUCLEOTIDE SEQUENCE [LARGE SCALE GENOMIC DNA]</scope>
    <source>
        <strain evidence="2">B19_G9</strain>
    </source>
</reference>
<comment type="caution">
    <text evidence="2">The sequence shown here is derived from an EMBL/GenBank/DDBJ whole genome shotgun (WGS) entry which is preliminary data.</text>
</comment>
<dbReference type="InterPro" id="IPR025377">
    <property type="entry name" value="DUF4367"/>
</dbReference>
<dbReference type="Proteomes" id="UP000267654">
    <property type="component" value="Unassembled WGS sequence"/>
</dbReference>
<dbReference type="PANTHER" id="PTHR37507:SF2">
    <property type="entry name" value="SPORULATION PROTEIN YDCC"/>
    <property type="match status" value="1"/>
</dbReference>
<dbReference type="EMBL" id="QMQB01000262">
    <property type="protein sequence ID" value="RLE11260.1"/>
    <property type="molecule type" value="Genomic_DNA"/>
</dbReference>
<sequence>MGKRTFSHNFNSGTKRLDMNYGKLWKIIIFTLLISLSSTVLSLADEVEDILKYSFDSGIRANLEGIKESKIYTSTQIYTFVTREVYQEPDFMYIEYINPPRVRGRILIDDGKRRIEYIPTTGKIRVTPSFFSSQIKEKRERKLKVLLKNFEISQLYEEQILGRPVYTISLSPKGISTPLLKIWIDKKTYFTLRKEKYNLNGEPISLFYYKKIQFNKYFPRKRFYQELPSLPQNPETHPFQTYYSLEEIKRKINFSLSLPEYFPRSYVFQEAELMGDRKTVKLIYTNGIDIVVLFQRPRIDVAMRYHRELMFRGMKMRFREGIYGNTLVWSSSGKTFVLIGELPLDEMLKIAHSMK</sequence>
<dbReference type="AlphaFoldDB" id="A0A662D646"/>
<dbReference type="Gene3D" id="2.50.20.10">
    <property type="entry name" value="Lipoprotein localisation LolA/LolB/LppX"/>
    <property type="match status" value="1"/>
</dbReference>
<protein>
    <recommendedName>
        <fullName evidence="1">DUF4367 domain-containing protein</fullName>
    </recommendedName>
</protein>
<name>A0A662D646_UNCAE</name>
<dbReference type="Pfam" id="PF14285">
    <property type="entry name" value="DUF4367"/>
    <property type="match status" value="1"/>
</dbReference>
<evidence type="ECO:0000259" key="1">
    <source>
        <dbReference type="Pfam" id="PF14285"/>
    </source>
</evidence>
<organism evidence="2 3">
    <name type="scientific">Aerophobetes bacterium</name>
    <dbReference type="NCBI Taxonomy" id="2030807"/>
    <lineage>
        <taxon>Bacteria</taxon>
        <taxon>Candidatus Aerophobota</taxon>
    </lineage>
</organism>
<evidence type="ECO:0000313" key="2">
    <source>
        <dbReference type="EMBL" id="RLE11260.1"/>
    </source>
</evidence>
<feature type="domain" description="DUF4367" evidence="1">
    <location>
        <begin position="259"/>
        <end position="354"/>
    </location>
</feature>
<dbReference type="SUPFAM" id="SSF89392">
    <property type="entry name" value="Prokaryotic lipoproteins and lipoprotein localization factors"/>
    <property type="match status" value="1"/>
</dbReference>
<dbReference type="InterPro" id="IPR029046">
    <property type="entry name" value="LolA/LolB/LppX"/>
</dbReference>